<evidence type="ECO:0000256" key="2">
    <source>
        <dbReference type="ARBA" id="ARBA00004496"/>
    </source>
</evidence>
<keyword evidence="6" id="KW-0697">Rotamase</keyword>
<sequence length="373" mass="41829">MQYTVTRGDKGKVDVKVDVPKLAFSEAYDKAVETLSKDVKVSGFRPGHVPRDVVEGQIGTGRILNEAANSLVSKHLGEIFEKENIVPITSPKIAVETLSLDSPFSFTATLVQRPKVKLGDWKKISIKKVAVKPVGDADVEQSIKNIYEAWQKSSSAKATEGQGKKEEDDQASSGKFIYDAHGNKIPIKQDKKNEDESDESKIDDEFAKAVGANDLAHLKDLVRRDLENLVIDQAENKLEEELFDKMLEMGEIDVPDILVDDELNRIMMRLNQELERQGKKTEDFLREENTTMDALRAKWRPQAEKNVKTTLIMDEIGKQEKVQISKEELENAFKGVDESKLSEQQKVDLQQYIAVSLFQAKTLALVKKTVAAA</sequence>
<gene>
    <name evidence="13" type="ORF">UT84_C0002G0047</name>
</gene>
<evidence type="ECO:0000256" key="7">
    <source>
        <dbReference type="ARBA" id="ARBA00023186"/>
    </source>
</evidence>
<dbReference type="InterPro" id="IPR027304">
    <property type="entry name" value="Trigger_fact/SurA_dom_sf"/>
</dbReference>
<proteinExistence type="inferred from homology"/>
<evidence type="ECO:0000256" key="3">
    <source>
        <dbReference type="ARBA" id="ARBA00005464"/>
    </source>
</evidence>
<dbReference type="GO" id="GO:0043022">
    <property type="term" value="F:ribosome binding"/>
    <property type="evidence" value="ECO:0007669"/>
    <property type="project" value="TreeGrafter"/>
</dbReference>
<dbReference type="GO" id="GO:0005737">
    <property type="term" value="C:cytoplasm"/>
    <property type="evidence" value="ECO:0007669"/>
    <property type="project" value="UniProtKB-SubCell"/>
</dbReference>
<evidence type="ECO:0000256" key="5">
    <source>
        <dbReference type="ARBA" id="ARBA00016902"/>
    </source>
</evidence>
<feature type="domain" description="Trigger factor ribosome-binding bacterial" evidence="11">
    <location>
        <begin position="1"/>
        <end position="146"/>
    </location>
</feature>
<dbReference type="EMBL" id="LBYI01000002">
    <property type="protein sequence ID" value="KKR51186.1"/>
    <property type="molecule type" value="Genomic_DNA"/>
</dbReference>
<reference evidence="13 14" key="1">
    <citation type="journal article" date="2015" name="Nature">
        <title>rRNA introns, odd ribosomes, and small enigmatic genomes across a large radiation of phyla.</title>
        <authorList>
            <person name="Brown C.T."/>
            <person name="Hug L.A."/>
            <person name="Thomas B.C."/>
            <person name="Sharon I."/>
            <person name="Castelle C.J."/>
            <person name="Singh A."/>
            <person name="Wilkins M.J."/>
            <person name="Williams K.H."/>
            <person name="Banfield J.F."/>
        </authorList>
    </citation>
    <scope>NUCLEOTIDE SEQUENCE [LARGE SCALE GENOMIC DNA]</scope>
</reference>
<evidence type="ECO:0000256" key="9">
    <source>
        <dbReference type="ARBA" id="ARBA00029986"/>
    </source>
</evidence>
<dbReference type="InterPro" id="IPR008880">
    <property type="entry name" value="Trigger_fac_C"/>
</dbReference>
<dbReference type="EC" id="5.2.1.8" evidence="4"/>
<feature type="domain" description="Trigger factor C-terminal" evidence="12">
    <location>
        <begin position="215"/>
        <end position="334"/>
    </location>
</feature>
<accession>A0A0G0RMU1</accession>
<dbReference type="PANTHER" id="PTHR30560">
    <property type="entry name" value="TRIGGER FACTOR CHAPERONE AND PEPTIDYL-PROLYL CIS/TRANS ISOMERASE"/>
    <property type="match status" value="1"/>
</dbReference>
<keyword evidence="7" id="KW-0143">Chaperone</keyword>
<evidence type="ECO:0000256" key="10">
    <source>
        <dbReference type="SAM" id="MobiDB-lite"/>
    </source>
</evidence>
<evidence type="ECO:0000256" key="1">
    <source>
        <dbReference type="ARBA" id="ARBA00000971"/>
    </source>
</evidence>
<dbReference type="Gene3D" id="3.30.70.1050">
    <property type="entry name" value="Trigger factor ribosome-binding domain"/>
    <property type="match status" value="1"/>
</dbReference>
<dbReference type="GO" id="GO:0043335">
    <property type="term" value="P:protein unfolding"/>
    <property type="evidence" value="ECO:0007669"/>
    <property type="project" value="TreeGrafter"/>
</dbReference>
<dbReference type="SUPFAM" id="SSF102735">
    <property type="entry name" value="Trigger factor ribosome-binding domain"/>
    <property type="match status" value="1"/>
</dbReference>
<evidence type="ECO:0000256" key="6">
    <source>
        <dbReference type="ARBA" id="ARBA00023110"/>
    </source>
</evidence>
<evidence type="ECO:0000259" key="12">
    <source>
        <dbReference type="Pfam" id="PF05698"/>
    </source>
</evidence>
<dbReference type="AlphaFoldDB" id="A0A0G0RMU1"/>
<dbReference type="Pfam" id="PF05697">
    <property type="entry name" value="Trigger_N"/>
    <property type="match status" value="1"/>
</dbReference>
<dbReference type="PANTHER" id="PTHR30560:SF3">
    <property type="entry name" value="TRIGGER FACTOR-LIKE PROTEIN TIG, CHLOROPLASTIC"/>
    <property type="match status" value="1"/>
</dbReference>
<dbReference type="InterPro" id="IPR036611">
    <property type="entry name" value="Trigger_fac_ribosome-bd_sf"/>
</dbReference>
<dbReference type="GO" id="GO:0051083">
    <property type="term" value="P:'de novo' cotranslational protein folding"/>
    <property type="evidence" value="ECO:0007669"/>
    <property type="project" value="TreeGrafter"/>
</dbReference>
<dbReference type="SUPFAM" id="SSF109998">
    <property type="entry name" value="Triger factor/SurA peptide-binding domain-like"/>
    <property type="match status" value="1"/>
</dbReference>
<evidence type="ECO:0000259" key="11">
    <source>
        <dbReference type="Pfam" id="PF05697"/>
    </source>
</evidence>
<evidence type="ECO:0000256" key="4">
    <source>
        <dbReference type="ARBA" id="ARBA00013194"/>
    </source>
</evidence>
<dbReference type="Proteomes" id="UP000034531">
    <property type="component" value="Unassembled WGS sequence"/>
</dbReference>
<comment type="subcellular location">
    <subcellularLocation>
        <location evidence="2">Cytoplasm</location>
    </subcellularLocation>
</comment>
<comment type="caution">
    <text evidence="13">The sequence shown here is derived from an EMBL/GenBank/DDBJ whole genome shotgun (WGS) entry which is preliminary data.</text>
</comment>
<evidence type="ECO:0000313" key="14">
    <source>
        <dbReference type="Proteomes" id="UP000034531"/>
    </source>
</evidence>
<protein>
    <recommendedName>
        <fullName evidence="5">Trigger factor</fullName>
        <ecNumber evidence="4">5.2.1.8</ecNumber>
    </recommendedName>
    <alternativeName>
        <fullName evidence="9">PPIase</fullName>
    </alternativeName>
</protein>
<dbReference type="Pfam" id="PF05698">
    <property type="entry name" value="Trigger_C"/>
    <property type="match status" value="1"/>
</dbReference>
<name>A0A0G0RMU1_9BACT</name>
<evidence type="ECO:0000313" key="13">
    <source>
        <dbReference type="EMBL" id="KKR51186.1"/>
    </source>
</evidence>
<dbReference type="GO" id="GO:0044183">
    <property type="term" value="F:protein folding chaperone"/>
    <property type="evidence" value="ECO:0007669"/>
    <property type="project" value="TreeGrafter"/>
</dbReference>
<dbReference type="InterPro" id="IPR005215">
    <property type="entry name" value="Trig_fac"/>
</dbReference>
<feature type="region of interest" description="Disordered" evidence="10">
    <location>
        <begin position="154"/>
        <end position="175"/>
    </location>
</feature>
<dbReference type="GO" id="GO:0015031">
    <property type="term" value="P:protein transport"/>
    <property type="evidence" value="ECO:0007669"/>
    <property type="project" value="InterPro"/>
</dbReference>
<organism evidence="13 14">
    <name type="scientific">Candidatus Curtissbacteria bacterium GW2011_GWA1_40_16</name>
    <dbReference type="NCBI Taxonomy" id="1618405"/>
    <lineage>
        <taxon>Bacteria</taxon>
        <taxon>Candidatus Curtissiibacteriota</taxon>
    </lineage>
</organism>
<keyword evidence="8" id="KW-0413">Isomerase</keyword>
<dbReference type="Gene3D" id="1.10.3120.10">
    <property type="entry name" value="Trigger factor, C-terminal domain"/>
    <property type="match status" value="1"/>
</dbReference>
<comment type="catalytic activity">
    <reaction evidence="1">
        <text>[protein]-peptidylproline (omega=180) = [protein]-peptidylproline (omega=0)</text>
        <dbReference type="Rhea" id="RHEA:16237"/>
        <dbReference type="Rhea" id="RHEA-COMP:10747"/>
        <dbReference type="Rhea" id="RHEA-COMP:10748"/>
        <dbReference type="ChEBI" id="CHEBI:83833"/>
        <dbReference type="ChEBI" id="CHEBI:83834"/>
        <dbReference type="EC" id="5.2.1.8"/>
    </reaction>
</comment>
<evidence type="ECO:0000256" key="8">
    <source>
        <dbReference type="ARBA" id="ARBA00023235"/>
    </source>
</evidence>
<dbReference type="InterPro" id="IPR037041">
    <property type="entry name" value="Trigger_fac_C_sf"/>
</dbReference>
<comment type="similarity">
    <text evidence="3">Belongs to the FKBP-type PPIase family. Tig subfamily.</text>
</comment>
<dbReference type="InterPro" id="IPR008881">
    <property type="entry name" value="Trigger_fac_ribosome-bd_bac"/>
</dbReference>
<dbReference type="GO" id="GO:0003755">
    <property type="term" value="F:peptidyl-prolyl cis-trans isomerase activity"/>
    <property type="evidence" value="ECO:0007669"/>
    <property type="project" value="UniProtKB-KW"/>
</dbReference>